<dbReference type="CDD" id="cd00140">
    <property type="entry name" value="beta_clamp"/>
    <property type="match status" value="1"/>
</dbReference>
<evidence type="ECO:0000256" key="3">
    <source>
        <dbReference type="ARBA" id="ARBA00022490"/>
    </source>
</evidence>
<dbReference type="Pfam" id="PF00712">
    <property type="entry name" value="DNA_pol3_beta"/>
    <property type="match status" value="1"/>
</dbReference>
<dbReference type="EMBL" id="MHUM01000034">
    <property type="protein sequence ID" value="OHA76184.1"/>
    <property type="molecule type" value="Genomic_DNA"/>
</dbReference>
<dbReference type="PANTHER" id="PTHR30478:SF0">
    <property type="entry name" value="BETA SLIDING CLAMP"/>
    <property type="match status" value="1"/>
</dbReference>
<dbReference type="GO" id="GO:0009360">
    <property type="term" value="C:DNA polymerase III complex"/>
    <property type="evidence" value="ECO:0007669"/>
    <property type="project" value="InterPro"/>
</dbReference>
<dbReference type="SMART" id="SM00480">
    <property type="entry name" value="POL3Bc"/>
    <property type="match status" value="1"/>
</dbReference>
<gene>
    <name evidence="13" type="ORF">A3H01_01920</name>
</gene>
<dbReference type="InterPro" id="IPR022635">
    <property type="entry name" value="DNA_polIII_beta_C"/>
</dbReference>
<organism evidence="13 14">
    <name type="scientific">Candidatus Wildermuthbacteria bacterium RIFCSPLOWO2_12_FULL_40_9</name>
    <dbReference type="NCBI Taxonomy" id="1802467"/>
    <lineage>
        <taxon>Bacteria</taxon>
        <taxon>Candidatus Wildermuthiibacteriota</taxon>
    </lineage>
</organism>
<dbReference type="Pfam" id="PF02768">
    <property type="entry name" value="DNA_pol3_beta_3"/>
    <property type="match status" value="1"/>
</dbReference>
<proteinExistence type="inferred from homology"/>
<evidence type="ECO:0000259" key="11">
    <source>
        <dbReference type="Pfam" id="PF02767"/>
    </source>
</evidence>
<keyword evidence="6 9" id="KW-0235">DNA replication</keyword>
<dbReference type="GO" id="GO:0006271">
    <property type="term" value="P:DNA strand elongation involved in DNA replication"/>
    <property type="evidence" value="ECO:0007669"/>
    <property type="project" value="TreeGrafter"/>
</dbReference>
<dbReference type="SUPFAM" id="SSF55979">
    <property type="entry name" value="DNA clamp"/>
    <property type="match status" value="3"/>
</dbReference>
<dbReference type="GO" id="GO:0003677">
    <property type="term" value="F:DNA binding"/>
    <property type="evidence" value="ECO:0007669"/>
    <property type="project" value="UniProtKB-UniRule"/>
</dbReference>
<evidence type="ECO:0000256" key="7">
    <source>
        <dbReference type="ARBA" id="ARBA00022932"/>
    </source>
</evidence>
<keyword evidence="4 9" id="KW-0808">Transferase</keyword>
<dbReference type="InterPro" id="IPR022637">
    <property type="entry name" value="DNA_polIII_beta_cen"/>
</dbReference>
<dbReference type="PANTHER" id="PTHR30478">
    <property type="entry name" value="DNA POLYMERASE III SUBUNIT BETA"/>
    <property type="match status" value="1"/>
</dbReference>
<dbReference type="Gene3D" id="3.10.150.10">
    <property type="entry name" value="DNA Polymerase III, subunit A, domain 2"/>
    <property type="match status" value="1"/>
</dbReference>
<accession>A0A1G2RTK0</accession>
<dbReference type="InterPro" id="IPR022634">
    <property type="entry name" value="DNA_polIII_beta_N"/>
</dbReference>
<keyword evidence="5 9" id="KW-0548">Nucleotidyltransferase</keyword>
<evidence type="ECO:0000259" key="12">
    <source>
        <dbReference type="Pfam" id="PF02768"/>
    </source>
</evidence>
<feature type="domain" description="DNA polymerase III beta sliding clamp central" evidence="11">
    <location>
        <begin position="129"/>
        <end position="252"/>
    </location>
</feature>
<dbReference type="Gene3D" id="3.70.10.10">
    <property type="match status" value="1"/>
</dbReference>
<name>A0A1G2RTK0_9BACT</name>
<feature type="domain" description="DNA polymerase III beta sliding clamp N-terminal" evidence="10">
    <location>
        <begin position="1"/>
        <end position="118"/>
    </location>
</feature>
<comment type="function">
    <text evidence="9">Confers DNA tethering and processivity to DNA polymerases and other proteins. Acts as a clamp, forming a ring around DNA (a reaction catalyzed by the clamp-loading complex) which diffuses in an ATP-independent manner freely and bidirectionally along dsDNA. Initially characterized for its ability to contact the catalytic subunit of DNA polymerase III (Pol III), a complex, multichain enzyme responsible for most of the replicative synthesis in bacteria; Pol III exhibits 3'-5' exonuclease proofreading activity. The beta chain is required for initiation of replication as well as for processivity of DNA replication.</text>
</comment>
<evidence type="ECO:0000256" key="8">
    <source>
        <dbReference type="ARBA" id="ARBA00023125"/>
    </source>
</evidence>
<evidence type="ECO:0000313" key="14">
    <source>
        <dbReference type="Proteomes" id="UP000177853"/>
    </source>
</evidence>
<dbReference type="PIRSF" id="PIRSF000804">
    <property type="entry name" value="DNA_pol_III_b"/>
    <property type="match status" value="1"/>
</dbReference>
<keyword evidence="7 9" id="KW-0239">DNA-directed DNA polymerase</keyword>
<evidence type="ECO:0000256" key="6">
    <source>
        <dbReference type="ARBA" id="ARBA00022705"/>
    </source>
</evidence>
<comment type="subunit">
    <text evidence="9">Forms a ring-shaped head-to-tail homodimer around DNA.</text>
</comment>
<evidence type="ECO:0000256" key="2">
    <source>
        <dbReference type="ARBA" id="ARBA00010752"/>
    </source>
</evidence>
<dbReference type="AlphaFoldDB" id="A0A1G2RTK0"/>
<dbReference type="NCBIfam" id="TIGR00663">
    <property type="entry name" value="dnan"/>
    <property type="match status" value="1"/>
</dbReference>
<sequence length="379" mass="41686">MKIIILKESLQKSLNIFSRIISKSATLPILSNVLIGSEKNFLTISATDLEMGIKRWVLSKTEKPGEVAVPWSVLSGVASFFSKNPITIESQELLLKISSDNFSVNIKCLSAEDFPVIPDLKSGTEFFVPSVVFREALSQVCDLASLSSARPEISGVYFVASENTLRVVATDSFRLAEKTVFLEKKTGLAKEISFILPQKTAKEIVNIFEGDGIDDLKIVFDQNQLLVESSMTETAHPETRLASKLLDGEYPNYKEVIPQKYDTQAILNRVEFLNQIKLASLFCGKTNEVKLSVDDKGGVVGVYSQNQDVGEHSSSVPGRIKGKYGEASFNYRFLLDGLLKIKSSEIALELSARNGSLGPGVLRPIGDQSYVYVLMPLNA</sequence>
<keyword evidence="8" id="KW-0238">DNA-binding</keyword>
<dbReference type="GO" id="GO:0003887">
    <property type="term" value="F:DNA-directed DNA polymerase activity"/>
    <property type="evidence" value="ECO:0007669"/>
    <property type="project" value="UniProtKB-UniRule"/>
</dbReference>
<dbReference type="GO" id="GO:0008408">
    <property type="term" value="F:3'-5' exonuclease activity"/>
    <property type="evidence" value="ECO:0007669"/>
    <property type="project" value="InterPro"/>
</dbReference>
<comment type="similarity">
    <text evidence="2 9">Belongs to the beta sliding clamp family.</text>
</comment>
<feature type="domain" description="DNA polymerase III beta sliding clamp C-terminal" evidence="12">
    <location>
        <begin position="254"/>
        <end position="377"/>
    </location>
</feature>
<evidence type="ECO:0000256" key="4">
    <source>
        <dbReference type="ARBA" id="ARBA00022679"/>
    </source>
</evidence>
<dbReference type="InterPro" id="IPR001001">
    <property type="entry name" value="DNA_polIII_beta"/>
</dbReference>
<dbReference type="Proteomes" id="UP000177853">
    <property type="component" value="Unassembled WGS sequence"/>
</dbReference>
<protein>
    <recommendedName>
        <fullName evidence="9">Beta sliding clamp</fullName>
    </recommendedName>
</protein>
<evidence type="ECO:0000313" key="13">
    <source>
        <dbReference type="EMBL" id="OHA76184.1"/>
    </source>
</evidence>
<dbReference type="Pfam" id="PF02767">
    <property type="entry name" value="DNA_pol3_beta_2"/>
    <property type="match status" value="1"/>
</dbReference>
<dbReference type="InterPro" id="IPR046938">
    <property type="entry name" value="DNA_clamp_sf"/>
</dbReference>
<evidence type="ECO:0000259" key="10">
    <source>
        <dbReference type="Pfam" id="PF00712"/>
    </source>
</evidence>
<evidence type="ECO:0000256" key="9">
    <source>
        <dbReference type="PIRNR" id="PIRNR000804"/>
    </source>
</evidence>
<keyword evidence="3 9" id="KW-0963">Cytoplasm</keyword>
<reference evidence="13 14" key="1">
    <citation type="journal article" date="2016" name="Nat. Commun.">
        <title>Thousands of microbial genomes shed light on interconnected biogeochemical processes in an aquifer system.</title>
        <authorList>
            <person name="Anantharaman K."/>
            <person name="Brown C.T."/>
            <person name="Hug L.A."/>
            <person name="Sharon I."/>
            <person name="Castelle C.J."/>
            <person name="Probst A.J."/>
            <person name="Thomas B.C."/>
            <person name="Singh A."/>
            <person name="Wilkins M.J."/>
            <person name="Karaoz U."/>
            <person name="Brodie E.L."/>
            <person name="Williams K.H."/>
            <person name="Hubbard S.S."/>
            <person name="Banfield J.F."/>
        </authorList>
    </citation>
    <scope>NUCLEOTIDE SEQUENCE [LARGE SCALE GENOMIC DNA]</scope>
</reference>
<dbReference type="GO" id="GO:0005737">
    <property type="term" value="C:cytoplasm"/>
    <property type="evidence" value="ECO:0007669"/>
    <property type="project" value="UniProtKB-SubCell"/>
</dbReference>
<comment type="caution">
    <text evidence="13">The sequence shown here is derived from an EMBL/GenBank/DDBJ whole genome shotgun (WGS) entry which is preliminary data.</text>
</comment>
<comment type="subcellular location">
    <subcellularLocation>
        <location evidence="1 9">Cytoplasm</location>
    </subcellularLocation>
</comment>
<evidence type="ECO:0000256" key="5">
    <source>
        <dbReference type="ARBA" id="ARBA00022695"/>
    </source>
</evidence>
<evidence type="ECO:0000256" key="1">
    <source>
        <dbReference type="ARBA" id="ARBA00004496"/>
    </source>
</evidence>